<dbReference type="InterPro" id="IPR008331">
    <property type="entry name" value="Ferritin_DPS_dom"/>
</dbReference>
<dbReference type="RefSeq" id="XP_015513857.1">
    <property type="nucleotide sequence ID" value="XM_015658371.2"/>
</dbReference>
<evidence type="ECO:0000256" key="5">
    <source>
        <dbReference type="ARBA" id="ARBA00022525"/>
    </source>
</evidence>
<feature type="binding site" evidence="14">
    <location>
        <position position="177"/>
    </location>
    <ligand>
        <name>Fe cation</name>
        <dbReference type="ChEBI" id="CHEBI:24875"/>
        <label>1</label>
    </ligand>
</feature>
<dbReference type="CDD" id="cd01056">
    <property type="entry name" value="Euk_Ferritin"/>
    <property type="match status" value="1"/>
</dbReference>
<evidence type="ECO:0000256" key="11">
    <source>
        <dbReference type="ARBA" id="ARBA00023157"/>
    </source>
</evidence>
<dbReference type="InterPro" id="IPR009040">
    <property type="entry name" value="Ferritin-like_diiron"/>
</dbReference>
<evidence type="ECO:0000256" key="6">
    <source>
        <dbReference type="ARBA" id="ARBA00022723"/>
    </source>
</evidence>
<comment type="subunit">
    <text evidence="13">Oligomer of 12 light (L) chains and 12 heavy (H) chains; L and H chains are disulfide-linked. The functional molecule forms a roughly spherical shell with a diameter of 12 nm and contains a central cavity into which the insoluble ferric iron core is deposited.</text>
</comment>
<evidence type="ECO:0000256" key="4">
    <source>
        <dbReference type="ARBA" id="ARBA00022434"/>
    </source>
</evidence>
<feature type="domain" description="Ferritin-like diiron" evidence="17">
    <location>
        <begin position="36"/>
        <end position="195"/>
    </location>
</feature>
<dbReference type="FunFam" id="1.20.1260.10:FF:000017">
    <property type="entry name" value="Ferritin"/>
    <property type="match status" value="1"/>
</dbReference>
<dbReference type="FunCoup" id="A0A6J0BI30">
    <property type="interactions" value="11"/>
</dbReference>
<evidence type="ECO:0000256" key="14">
    <source>
        <dbReference type="PIRSR" id="PIRSR601519-1"/>
    </source>
</evidence>
<keyword evidence="5" id="KW-0964">Secreted</keyword>
<accession>A0A6J0BI30</accession>
<dbReference type="Gene3D" id="1.20.1260.10">
    <property type="match status" value="1"/>
</dbReference>
<dbReference type="PANTHER" id="PTHR11431">
    <property type="entry name" value="FERRITIN"/>
    <property type="match status" value="1"/>
</dbReference>
<evidence type="ECO:0000256" key="7">
    <source>
        <dbReference type="ARBA" id="ARBA00022729"/>
    </source>
</evidence>
<dbReference type="GO" id="GO:0006879">
    <property type="term" value="P:intracellular iron ion homeostasis"/>
    <property type="evidence" value="ECO:0007669"/>
    <property type="project" value="UniProtKB-KW"/>
</dbReference>
<evidence type="ECO:0000313" key="19">
    <source>
        <dbReference type="RefSeq" id="XP_015513857.1"/>
    </source>
</evidence>
<keyword evidence="8 15" id="KW-0560">Oxidoreductase</keyword>
<keyword evidence="9 14" id="KW-0408">Iron</keyword>
<dbReference type="EC" id="1.16.3.1" evidence="15"/>
<dbReference type="Proteomes" id="UP000829291">
    <property type="component" value="Chromosome 4"/>
</dbReference>
<dbReference type="GO" id="GO:0005576">
    <property type="term" value="C:extracellular region"/>
    <property type="evidence" value="ECO:0007669"/>
    <property type="project" value="UniProtKB-SubCell"/>
</dbReference>
<dbReference type="OrthoDB" id="186462at2759"/>
<keyword evidence="6 14" id="KW-0479">Metal-binding</keyword>
<keyword evidence="7 16" id="KW-0732">Signal</keyword>
<dbReference type="PANTHER" id="PTHR11431:SF43">
    <property type="entry name" value="FERRITIN"/>
    <property type="match status" value="1"/>
</dbReference>
<name>A0A6J0BI30_NEOLC</name>
<dbReference type="PROSITE" id="PS50905">
    <property type="entry name" value="FERRITIN_LIKE"/>
    <property type="match status" value="1"/>
</dbReference>
<sequence length="215" mass="24396">MNFIYGFLLVFGFVYVAPGVQSICQIPDAVIDTPWIDMVDSCTEELKDQVKMEIGASMTYLAMGAYFSRDSVSRPGFSKLFMQAADEEREHAIKLIEYMLMRGDVTRDFQNLLPASLTAPKLEWRDGVQALKDALAKEVNVTTNIRKVITNCETPPNGAKNDYHLVDYLTADFLDEQYRGQRDLAGKYTTLRKMMDTYGPIGEFLFDKKLLNGEL</sequence>
<dbReference type="InterPro" id="IPR001519">
    <property type="entry name" value="Ferritin"/>
</dbReference>
<dbReference type="GO" id="GO:0006826">
    <property type="term" value="P:iron ion transport"/>
    <property type="evidence" value="ECO:0007669"/>
    <property type="project" value="InterPro"/>
</dbReference>
<comment type="similarity">
    <text evidence="3 15">Belongs to the ferritin family.</text>
</comment>
<evidence type="ECO:0000256" key="2">
    <source>
        <dbReference type="ARBA" id="ARBA00004613"/>
    </source>
</evidence>
<evidence type="ECO:0000256" key="8">
    <source>
        <dbReference type="ARBA" id="ARBA00023002"/>
    </source>
</evidence>
<dbReference type="SUPFAM" id="SSF47240">
    <property type="entry name" value="Ferritin-like"/>
    <property type="match status" value="1"/>
</dbReference>
<comment type="function">
    <text evidence="15">Stores iron in a soluble, non-toxic, readily available form. Important for iron homeostasis. Iron is taken up in the ferrous form and deposited as ferric hydroxides after oxidation.</text>
</comment>
<evidence type="ECO:0000256" key="16">
    <source>
        <dbReference type="SAM" id="SignalP"/>
    </source>
</evidence>
<feature type="binding site" evidence="14">
    <location>
        <position position="53"/>
    </location>
    <ligand>
        <name>Fe cation</name>
        <dbReference type="ChEBI" id="CHEBI:24875"/>
        <label>1</label>
    </ligand>
</feature>
<dbReference type="GO" id="GO:0008199">
    <property type="term" value="F:ferric iron binding"/>
    <property type="evidence" value="ECO:0007669"/>
    <property type="project" value="InterPro"/>
</dbReference>
<evidence type="ECO:0000256" key="12">
    <source>
        <dbReference type="ARBA" id="ARBA00047990"/>
    </source>
</evidence>
<feature type="binding site" evidence="14">
    <location>
        <position position="138"/>
    </location>
    <ligand>
        <name>Fe cation</name>
        <dbReference type="ChEBI" id="CHEBI:24875"/>
        <label>1</label>
    </ligand>
</feature>
<gene>
    <name evidence="19" type="primary">LOC107219986</name>
</gene>
<evidence type="ECO:0000256" key="10">
    <source>
        <dbReference type="ARBA" id="ARBA00023034"/>
    </source>
</evidence>
<comment type="subcellular location">
    <subcellularLocation>
        <location evidence="1">Golgi apparatus</location>
    </subcellularLocation>
    <subcellularLocation>
        <location evidence="2">Secreted</location>
    </subcellularLocation>
</comment>
<feature type="binding site" evidence="14">
    <location>
        <position position="91"/>
    </location>
    <ligand>
        <name>Fe cation</name>
        <dbReference type="ChEBI" id="CHEBI:24875"/>
        <label>1</label>
    </ligand>
</feature>
<evidence type="ECO:0000259" key="17">
    <source>
        <dbReference type="PROSITE" id="PS50905"/>
    </source>
</evidence>
<evidence type="ECO:0000256" key="13">
    <source>
        <dbReference type="ARBA" id="ARBA00063343"/>
    </source>
</evidence>
<keyword evidence="18" id="KW-1185">Reference proteome</keyword>
<evidence type="ECO:0000256" key="1">
    <source>
        <dbReference type="ARBA" id="ARBA00004555"/>
    </source>
</evidence>
<dbReference type="AlphaFoldDB" id="A0A6J0BI30"/>
<protein>
    <recommendedName>
        <fullName evidence="15">Ferritin</fullName>
        <ecNumber evidence="15">1.16.3.1</ecNumber>
    </recommendedName>
</protein>
<dbReference type="Pfam" id="PF00210">
    <property type="entry name" value="Ferritin"/>
    <property type="match status" value="1"/>
</dbReference>
<dbReference type="InterPro" id="IPR012347">
    <property type="entry name" value="Ferritin-like"/>
</dbReference>
<comment type="catalytic activity">
    <reaction evidence="12 15">
        <text>4 Fe(2+) + O2 + 4 H(+) = 4 Fe(3+) + 2 H2O</text>
        <dbReference type="Rhea" id="RHEA:11148"/>
        <dbReference type="ChEBI" id="CHEBI:15377"/>
        <dbReference type="ChEBI" id="CHEBI:15378"/>
        <dbReference type="ChEBI" id="CHEBI:15379"/>
        <dbReference type="ChEBI" id="CHEBI:29033"/>
        <dbReference type="ChEBI" id="CHEBI:29034"/>
        <dbReference type="EC" id="1.16.3.1"/>
    </reaction>
</comment>
<feature type="binding site" evidence="14">
    <location>
        <position position="88"/>
    </location>
    <ligand>
        <name>Fe cation</name>
        <dbReference type="ChEBI" id="CHEBI:24875"/>
        <label>1</label>
    </ligand>
</feature>
<dbReference type="InterPro" id="IPR009078">
    <property type="entry name" value="Ferritin-like_SF"/>
</dbReference>
<keyword evidence="11" id="KW-1015">Disulfide bond</keyword>
<keyword evidence="4 15" id="KW-0409">Iron storage</keyword>
<dbReference type="GO" id="GO:0008198">
    <property type="term" value="F:ferrous iron binding"/>
    <property type="evidence" value="ECO:0007669"/>
    <property type="project" value="TreeGrafter"/>
</dbReference>
<evidence type="ECO:0000256" key="3">
    <source>
        <dbReference type="ARBA" id="ARBA00007513"/>
    </source>
</evidence>
<feature type="chain" id="PRO_5026893404" description="Ferritin" evidence="16">
    <location>
        <begin position="23"/>
        <end position="215"/>
    </location>
</feature>
<dbReference type="GO" id="GO:0005794">
    <property type="term" value="C:Golgi apparatus"/>
    <property type="evidence" value="ECO:0007669"/>
    <property type="project" value="UniProtKB-SubCell"/>
</dbReference>
<evidence type="ECO:0000313" key="18">
    <source>
        <dbReference type="Proteomes" id="UP000829291"/>
    </source>
</evidence>
<dbReference type="GO" id="GO:0004322">
    <property type="term" value="F:ferroxidase activity"/>
    <property type="evidence" value="ECO:0007669"/>
    <property type="project" value="UniProtKB-EC"/>
</dbReference>
<dbReference type="GeneID" id="107219986"/>
<proteinExistence type="inferred from homology"/>
<keyword evidence="10" id="KW-0333">Golgi apparatus</keyword>
<feature type="signal peptide" evidence="16">
    <location>
        <begin position="1"/>
        <end position="22"/>
    </location>
</feature>
<organism evidence="19">
    <name type="scientific">Neodiprion lecontei</name>
    <name type="common">Redheaded pine sawfly</name>
    <dbReference type="NCBI Taxonomy" id="441921"/>
    <lineage>
        <taxon>Eukaryota</taxon>
        <taxon>Metazoa</taxon>
        <taxon>Ecdysozoa</taxon>
        <taxon>Arthropoda</taxon>
        <taxon>Hexapoda</taxon>
        <taxon>Insecta</taxon>
        <taxon>Pterygota</taxon>
        <taxon>Neoptera</taxon>
        <taxon>Endopterygota</taxon>
        <taxon>Hymenoptera</taxon>
        <taxon>Tenthredinoidea</taxon>
        <taxon>Diprionidae</taxon>
        <taxon>Diprioninae</taxon>
        <taxon>Neodiprion</taxon>
    </lineage>
</organism>
<dbReference type="KEGG" id="nlo:107219986"/>
<evidence type="ECO:0000256" key="15">
    <source>
        <dbReference type="RuleBase" id="RU361145"/>
    </source>
</evidence>
<dbReference type="InParanoid" id="A0A6J0BI30"/>
<evidence type="ECO:0000256" key="9">
    <source>
        <dbReference type="ARBA" id="ARBA00023004"/>
    </source>
</evidence>
<reference evidence="19" key="1">
    <citation type="submission" date="2025-08" db="UniProtKB">
        <authorList>
            <consortium name="RefSeq"/>
        </authorList>
    </citation>
    <scope>IDENTIFICATION</scope>
    <source>
        <tissue evidence="19">Thorax and Abdomen</tissue>
    </source>
</reference>